<dbReference type="SUPFAM" id="SSF52743">
    <property type="entry name" value="Subtilisin-like"/>
    <property type="match status" value="1"/>
</dbReference>
<dbReference type="GO" id="GO:0006508">
    <property type="term" value="P:proteolysis"/>
    <property type="evidence" value="ECO:0007669"/>
    <property type="project" value="InterPro"/>
</dbReference>
<evidence type="ECO:0000256" key="2">
    <source>
        <dbReference type="ARBA" id="ARBA00022729"/>
    </source>
</evidence>
<keyword evidence="2" id="KW-0732">Signal</keyword>
<feature type="domain" description="Peptidase S8/S53" evidence="3">
    <location>
        <begin position="92"/>
        <end position="147"/>
    </location>
</feature>
<dbReference type="EMBL" id="JBANQN010000005">
    <property type="protein sequence ID" value="KAK6789169.1"/>
    <property type="molecule type" value="Genomic_DNA"/>
</dbReference>
<comment type="similarity">
    <text evidence="1">Belongs to the peptidase S8 family.</text>
</comment>
<dbReference type="InterPro" id="IPR036852">
    <property type="entry name" value="Peptidase_S8/S53_dom_sf"/>
</dbReference>
<dbReference type="Gene3D" id="3.30.70.80">
    <property type="entry name" value="Peptidase S8 propeptide/proteinase inhibitor I9"/>
    <property type="match status" value="1"/>
</dbReference>
<gene>
    <name evidence="5" type="ORF">RDI58_012968</name>
</gene>
<evidence type="ECO:0008006" key="7">
    <source>
        <dbReference type="Google" id="ProtNLM"/>
    </source>
</evidence>
<evidence type="ECO:0000259" key="4">
    <source>
        <dbReference type="Pfam" id="PF05922"/>
    </source>
</evidence>
<feature type="domain" description="Inhibitor I9" evidence="4">
    <location>
        <begin position="1"/>
        <end position="41"/>
    </location>
</feature>
<accession>A0AAN8TLY4</accession>
<evidence type="ECO:0000313" key="6">
    <source>
        <dbReference type="Proteomes" id="UP001371456"/>
    </source>
</evidence>
<dbReference type="AlphaFoldDB" id="A0AAN8TLY4"/>
<proteinExistence type="inferred from homology"/>
<dbReference type="Pfam" id="PF00082">
    <property type="entry name" value="Peptidase_S8"/>
    <property type="match status" value="1"/>
</dbReference>
<sequence>MVYSYRHDFSGFAAKLTDHQAKQIGELFDVVRVIQNPVYKTRTSRSWDFLGLSKNDPNNLLNKTNQGDGSIIGILDSAAGSYVHNLEYYGLNMGTVRGGAPNARIAMYKIGWMDDKGDSYFGCVDILAGIDDAIKDGVDVLSASFGGDLINFAEVDTSGSYSVILLLHGSYLLLLVMKMEKLLLH</sequence>
<dbReference type="Proteomes" id="UP001371456">
    <property type="component" value="Unassembled WGS sequence"/>
</dbReference>
<organism evidence="5 6">
    <name type="scientific">Solanum bulbocastanum</name>
    <name type="common">Wild potato</name>
    <dbReference type="NCBI Taxonomy" id="147425"/>
    <lineage>
        <taxon>Eukaryota</taxon>
        <taxon>Viridiplantae</taxon>
        <taxon>Streptophyta</taxon>
        <taxon>Embryophyta</taxon>
        <taxon>Tracheophyta</taxon>
        <taxon>Spermatophyta</taxon>
        <taxon>Magnoliopsida</taxon>
        <taxon>eudicotyledons</taxon>
        <taxon>Gunneridae</taxon>
        <taxon>Pentapetalae</taxon>
        <taxon>asterids</taxon>
        <taxon>lamiids</taxon>
        <taxon>Solanales</taxon>
        <taxon>Solanaceae</taxon>
        <taxon>Solanoideae</taxon>
        <taxon>Solaneae</taxon>
        <taxon>Solanum</taxon>
    </lineage>
</organism>
<dbReference type="InterPro" id="IPR000209">
    <property type="entry name" value="Peptidase_S8/S53_dom"/>
</dbReference>
<name>A0AAN8TLY4_SOLBU</name>
<dbReference type="Gene3D" id="3.40.50.200">
    <property type="entry name" value="Peptidase S8/S53 domain"/>
    <property type="match status" value="1"/>
</dbReference>
<reference evidence="5 6" key="1">
    <citation type="submission" date="2024-02" db="EMBL/GenBank/DDBJ databases">
        <title>de novo genome assembly of Solanum bulbocastanum strain 11H21.</title>
        <authorList>
            <person name="Hosaka A.J."/>
        </authorList>
    </citation>
    <scope>NUCLEOTIDE SEQUENCE [LARGE SCALE GENOMIC DNA]</scope>
    <source>
        <tissue evidence="5">Young leaves</tissue>
    </source>
</reference>
<dbReference type="InterPro" id="IPR045051">
    <property type="entry name" value="SBT"/>
</dbReference>
<keyword evidence="6" id="KW-1185">Reference proteome</keyword>
<protein>
    <recommendedName>
        <fullName evidence="7">Cucumisin</fullName>
    </recommendedName>
</protein>
<dbReference type="Pfam" id="PF05922">
    <property type="entry name" value="Inhibitor_I9"/>
    <property type="match status" value="1"/>
</dbReference>
<evidence type="ECO:0000313" key="5">
    <source>
        <dbReference type="EMBL" id="KAK6789169.1"/>
    </source>
</evidence>
<comment type="caution">
    <text evidence="5">The sequence shown here is derived from an EMBL/GenBank/DDBJ whole genome shotgun (WGS) entry which is preliminary data.</text>
</comment>
<dbReference type="InterPro" id="IPR010259">
    <property type="entry name" value="S8pro/Inhibitor_I9"/>
</dbReference>
<dbReference type="GO" id="GO:0004252">
    <property type="term" value="F:serine-type endopeptidase activity"/>
    <property type="evidence" value="ECO:0007669"/>
    <property type="project" value="InterPro"/>
</dbReference>
<evidence type="ECO:0000256" key="1">
    <source>
        <dbReference type="ARBA" id="ARBA00011073"/>
    </source>
</evidence>
<dbReference type="PANTHER" id="PTHR10795">
    <property type="entry name" value="PROPROTEIN CONVERTASE SUBTILISIN/KEXIN"/>
    <property type="match status" value="1"/>
</dbReference>
<evidence type="ECO:0000259" key="3">
    <source>
        <dbReference type="Pfam" id="PF00082"/>
    </source>
</evidence>
<dbReference type="InterPro" id="IPR037045">
    <property type="entry name" value="S8pro/Inhibitor_I9_sf"/>
</dbReference>